<evidence type="ECO:0000313" key="2">
    <source>
        <dbReference type="EMBL" id="CAF1070070.1"/>
    </source>
</evidence>
<gene>
    <name evidence="3" type="ORF">GPM918_LOCUS31461</name>
    <name evidence="2" type="ORF">OVA965_LOCUS17849</name>
    <name evidence="5" type="ORF">SRO942_LOCUS32105</name>
    <name evidence="4" type="ORF">TMI583_LOCUS17858</name>
</gene>
<dbReference type="AlphaFoldDB" id="A0A815IEH6"/>
<keyword evidence="6" id="KW-1185">Reference proteome</keyword>
<evidence type="ECO:0000313" key="6">
    <source>
        <dbReference type="Proteomes" id="UP000663829"/>
    </source>
</evidence>
<dbReference type="Proteomes" id="UP000663829">
    <property type="component" value="Unassembled WGS sequence"/>
</dbReference>
<dbReference type="EMBL" id="CAJOBC010071006">
    <property type="protein sequence ID" value="CAF4242619.1"/>
    <property type="molecule type" value="Genomic_DNA"/>
</dbReference>
<dbReference type="EMBL" id="CAJOBA010008694">
    <property type="protein sequence ID" value="CAF3834505.1"/>
    <property type="molecule type" value="Genomic_DNA"/>
</dbReference>
<dbReference type="Proteomes" id="UP000681722">
    <property type="component" value="Unassembled WGS sequence"/>
</dbReference>
<evidence type="ECO:0000313" key="4">
    <source>
        <dbReference type="EMBL" id="CAF3834505.1"/>
    </source>
</evidence>
<feature type="region of interest" description="Disordered" evidence="1">
    <location>
        <begin position="34"/>
        <end position="57"/>
    </location>
</feature>
<proteinExistence type="predicted"/>
<sequence length="133" mass="14922">MLLQNNAPGTTCPAMHPTFLQQSTLPPQYLTNAYPHQQQQQPNSLYPPRPPIFNGPSPISPTALHWLQVNGARIMSDNRLLTTPATITSSSTSSIIQQQQEQKPTLQFDENASNVNINNNYMKREQIFVSNSF</sequence>
<accession>A0A815IEH6</accession>
<feature type="compositionally biased region" description="Polar residues" evidence="1">
    <location>
        <begin position="34"/>
        <end position="44"/>
    </location>
</feature>
<dbReference type="EMBL" id="CAJNOK010008681">
    <property type="protein sequence ID" value="CAF1070070.1"/>
    <property type="molecule type" value="Genomic_DNA"/>
</dbReference>
<evidence type="ECO:0000313" key="5">
    <source>
        <dbReference type="EMBL" id="CAF4242619.1"/>
    </source>
</evidence>
<name>A0A815IEH6_9BILA</name>
<protein>
    <submittedName>
        <fullName evidence="3">Uncharacterized protein</fullName>
    </submittedName>
</protein>
<organism evidence="3 6">
    <name type="scientific">Didymodactylos carnosus</name>
    <dbReference type="NCBI Taxonomy" id="1234261"/>
    <lineage>
        <taxon>Eukaryota</taxon>
        <taxon>Metazoa</taxon>
        <taxon>Spiralia</taxon>
        <taxon>Gnathifera</taxon>
        <taxon>Rotifera</taxon>
        <taxon>Eurotatoria</taxon>
        <taxon>Bdelloidea</taxon>
        <taxon>Philodinida</taxon>
        <taxon>Philodinidae</taxon>
        <taxon>Didymodactylos</taxon>
    </lineage>
</organism>
<dbReference type="EMBL" id="CAJNOQ010015502">
    <property type="protein sequence ID" value="CAF1362670.1"/>
    <property type="molecule type" value="Genomic_DNA"/>
</dbReference>
<evidence type="ECO:0000313" key="3">
    <source>
        <dbReference type="EMBL" id="CAF1362670.1"/>
    </source>
</evidence>
<reference evidence="3" key="1">
    <citation type="submission" date="2021-02" db="EMBL/GenBank/DDBJ databases">
        <authorList>
            <person name="Nowell W R."/>
        </authorList>
    </citation>
    <scope>NUCLEOTIDE SEQUENCE</scope>
</reference>
<evidence type="ECO:0000256" key="1">
    <source>
        <dbReference type="SAM" id="MobiDB-lite"/>
    </source>
</evidence>
<comment type="caution">
    <text evidence="3">The sequence shown here is derived from an EMBL/GenBank/DDBJ whole genome shotgun (WGS) entry which is preliminary data.</text>
</comment>
<dbReference type="Proteomes" id="UP000677228">
    <property type="component" value="Unassembled WGS sequence"/>
</dbReference>
<dbReference type="Proteomes" id="UP000682733">
    <property type="component" value="Unassembled WGS sequence"/>
</dbReference>